<dbReference type="AlphaFoldDB" id="A0A183N9R6"/>
<accession>A0A183N9R6</accession>
<evidence type="ECO:0000313" key="2">
    <source>
        <dbReference type="Proteomes" id="UP000277204"/>
    </source>
</evidence>
<organism evidence="1 2">
    <name type="scientific">Schistosoma margrebowiei</name>
    <dbReference type="NCBI Taxonomy" id="48269"/>
    <lineage>
        <taxon>Eukaryota</taxon>
        <taxon>Metazoa</taxon>
        <taxon>Spiralia</taxon>
        <taxon>Lophotrochozoa</taxon>
        <taxon>Platyhelminthes</taxon>
        <taxon>Trematoda</taxon>
        <taxon>Digenea</taxon>
        <taxon>Strigeidida</taxon>
        <taxon>Schistosomatoidea</taxon>
        <taxon>Schistosomatidae</taxon>
        <taxon>Schistosoma</taxon>
    </lineage>
</organism>
<evidence type="ECO:0000313" key="1">
    <source>
        <dbReference type="EMBL" id="VDP53697.1"/>
    </source>
</evidence>
<gene>
    <name evidence="1" type="ORF">SMRZ_LOCUS25041</name>
</gene>
<feature type="non-terminal residue" evidence="1">
    <location>
        <position position="1"/>
    </location>
</feature>
<dbReference type="EMBL" id="UZAI01020905">
    <property type="protein sequence ID" value="VDP53697.1"/>
    <property type="molecule type" value="Genomic_DNA"/>
</dbReference>
<reference evidence="1 2" key="1">
    <citation type="submission" date="2018-11" db="EMBL/GenBank/DDBJ databases">
        <authorList>
            <consortium name="Pathogen Informatics"/>
        </authorList>
    </citation>
    <scope>NUCLEOTIDE SEQUENCE [LARGE SCALE GENOMIC DNA]</scope>
    <source>
        <strain evidence="1 2">Zambia</strain>
    </source>
</reference>
<dbReference type="Proteomes" id="UP000277204">
    <property type="component" value="Unassembled WGS sequence"/>
</dbReference>
<proteinExistence type="predicted"/>
<keyword evidence="2" id="KW-1185">Reference proteome</keyword>
<dbReference type="PANTHER" id="PTHR47027">
    <property type="entry name" value="REVERSE TRANSCRIPTASE DOMAIN-CONTAINING PROTEIN"/>
    <property type="match status" value="1"/>
</dbReference>
<name>A0A183N9R6_9TREM</name>
<sequence length="273" mass="31060">ASVAAVSASVGLSIHKEKTKVLKFKAEKNNLITLDGETLENVKSFTYLRSIIDEQGGSDADTKARIGKASTTTIIKKIQVFINSCPCKLLNIRWTFTISNSLLWERTNQLPAKGEIRKRRWKWMGHTLHKSSNSITRQALTWNPEGRRKRGKPNNTLRRKIKADMFTKMRGRKANVQRFNRIPNQWCTWAPVSCGNKWRMNQFPVSLTKNSQGIYEELTYLISNSQHPRMGSMCPLTPNIDTSVGRTTTLGSKNFKFLNEIMDSILPVSTIKS</sequence>
<protein>
    <submittedName>
        <fullName evidence="1">Uncharacterized protein</fullName>
    </submittedName>
</protein>
<dbReference type="PANTHER" id="PTHR47027:SF25">
    <property type="entry name" value="REVERSE TRANSCRIPTASE DOMAIN-CONTAINING PROTEIN"/>
    <property type="match status" value="1"/>
</dbReference>